<keyword evidence="1" id="KW-0175">Coiled coil</keyword>
<evidence type="ECO:0000256" key="1">
    <source>
        <dbReference type="SAM" id="Coils"/>
    </source>
</evidence>
<accession>A0A2S2R082</accession>
<organism evidence="2">
    <name type="scientific">Sipha flava</name>
    <name type="common">yellow sugarcane aphid</name>
    <dbReference type="NCBI Taxonomy" id="143950"/>
    <lineage>
        <taxon>Eukaryota</taxon>
        <taxon>Metazoa</taxon>
        <taxon>Ecdysozoa</taxon>
        <taxon>Arthropoda</taxon>
        <taxon>Hexapoda</taxon>
        <taxon>Insecta</taxon>
        <taxon>Pterygota</taxon>
        <taxon>Neoptera</taxon>
        <taxon>Paraneoptera</taxon>
        <taxon>Hemiptera</taxon>
        <taxon>Sternorrhyncha</taxon>
        <taxon>Aphidomorpha</taxon>
        <taxon>Aphidoidea</taxon>
        <taxon>Aphididae</taxon>
        <taxon>Sipha</taxon>
    </lineage>
</organism>
<reference evidence="2" key="1">
    <citation type="submission" date="2018-04" db="EMBL/GenBank/DDBJ databases">
        <title>Transcriptome assembly of Sipha flava.</title>
        <authorList>
            <person name="Scully E.D."/>
            <person name="Geib S.M."/>
            <person name="Palmer N.A."/>
            <person name="Koch K."/>
            <person name="Bradshaw J."/>
            <person name="Heng-Moss T."/>
            <person name="Sarath G."/>
        </authorList>
    </citation>
    <scope>NUCLEOTIDE SEQUENCE</scope>
</reference>
<gene>
    <name evidence="2" type="ORF">g.32522</name>
</gene>
<dbReference type="AlphaFoldDB" id="A0A2S2R082"/>
<proteinExistence type="predicted"/>
<dbReference type="EMBL" id="GGMS01014121">
    <property type="protein sequence ID" value="MBY83324.1"/>
    <property type="molecule type" value="Transcribed_RNA"/>
</dbReference>
<feature type="coiled-coil region" evidence="1">
    <location>
        <begin position="13"/>
        <end position="43"/>
    </location>
</feature>
<sequence>MEEDFKRTEQTILNQLNEKCKELDDIRTAYEEKNCQLDDEREKLEVIFSTFIEGNGSSEENDCIVHDRKPICQAEHDTEEDYATCCPRKRIEVLRPESEIHCLESADNPTKLGRIKLFSEKVNEFKRKSEAIFRSEKEIEKQCLLNNGCNTKTDLEGCCESDSNVNCVCYSTKLKQLLFEFEDLRKESHLIYNQ</sequence>
<name>A0A2S2R082_9HEMI</name>
<evidence type="ECO:0000313" key="2">
    <source>
        <dbReference type="EMBL" id="MBY83324.1"/>
    </source>
</evidence>
<protein>
    <submittedName>
        <fullName evidence="2">Uncharacterized protein</fullName>
    </submittedName>
</protein>